<dbReference type="Proteomes" id="UP000266861">
    <property type="component" value="Unassembled WGS sequence"/>
</dbReference>
<comment type="caution">
    <text evidence="2">The sequence shown here is derived from an EMBL/GenBank/DDBJ whole genome shotgun (WGS) entry which is preliminary data.</text>
</comment>
<dbReference type="OrthoDB" id="2392649at2759"/>
<dbReference type="SUPFAM" id="SSF56112">
    <property type="entry name" value="Protein kinase-like (PK-like)"/>
    <property type="match status" value="1"/>
</dbReference>
<gene>
    <name evidence="2" type="ORF">Glove_115g10</name>
</gene>
<proteinExistence type="predicted"/>
<reference evidence="2 3" key="1">
    <citation type="submission" date="2018-08" db="EMBL/GenBank/DDBJ databases">
        <title>Genome and evolution of the arbuscular mycorrhizal fungus Diversispora epigaea (formerly Glomus versiforme) and its bacterial endosymbionts.</title>
        <authorList>
            <person name="Sun X."/>
            <person name="Fei Z."/>
            <person name="Harrison M."/>
        </authorList>
    </citation>
    <scope>NUCLEOTIDE SEQUENCE [LARGE SCALE GENOMIC DNA]</scope>
    <source>
        <strain evidence="2 3">IT104</strain>
    </source>
</reference>
<dbReference type="Gene3D" id="1.10.10.1010">
    <property type="entry name" value="Intein homing endonuclease, domain IV"/>
    <property type="match status" value="1"/>
</dbReference>
<dbReference type="GO" id="GO:0004672">
    <property type="term" value="F:protein kinase activity"/>
    <property type="evidence" value="ECO:0007669"/>
    <property type="project" value="InterPro"/>
</dbReference>
<dbReference type="STRING" id="1348612.A0A397JB50"/>
<dbReference type="AlphaFoldDB" id="A0A397JB50"/>
<dbReference type="InterPro" id="IPR000719">
    <property type="entry name" value="Prot_kinase_dom"/>
</dbReference>
<name>A0A397JB50_9GLOM</name>
<keyword evidence="3" id="KW-1185">Reference proteome</keyword>
<dbReference type="EMBL" id="PQFF01000107">
    <property type="protein sequence ID" value="RHZ82000.1"/>
    <property type="molecule type" value="Genomic_DNA"/>
</dbReference>
<sequence>MVCLECNPNYTGWETWCQPCNSKHFKNDFDKWTSGNAAIDNFIQVVEWIPYDRLEYIKQIAKGGFGTIHLARWIDGLIEKWDTRNQQWKRYDQYVHDVMSIQLKGGYTSIRFYGITQDPETQKYMMVLNYLKELSLNFKRIHQLDIVHHDFHPGNVLVDNFTDSLFSFYITDFGLSKLIEPNLINPEKKIIFGVLPCVTPEVKSIQKDSEIKIQIKKAKEFSPSTNTIASLGYKTHPQAIYNFSSLPKPKNDDELTKFKDY</sequence>
<dbReference type="PROSITE" id="PS50011">
    <property type="entry name" value="PROTEIN_KINASE_DOM"/>
    <property type="match status" value="1"/>
</dbReference>
<dbReference type="InterPro" id="IPR011009">
    <property type="entry name" value="Kinase-like_dom_sf"/>
</dbReference>
<protein>
    <recommendedName>
        <fullName evidence="1">Protein kinase domain-containing protein</fullName>
    </recommendedName>
</protein>
<evidence type="ECO:0000313" key="2">
    <source>
        <dbReference type="EMBL" id="RHZ82000.1"/>
    </source>
</evidence>
<dbReference type="GO" id="GO:0005524">
    <property type="term" value="F:ATP binding"/>
    <property type="evidence" value="ECO:0007669"/>
    <property type="project" value="InterPro"/>
</dbReference>
<dbReference type="Gene3D" id="1.10.510.10">
    <property type="entry name" value="Transferase(Phosphotransferase) domain 1"/>
    <property type="match status" value="1"/>
</dbReference>
<accession>A0A397JB50</accession>
<feature type="domain" description="Protein kinase" evidence="1">
    <location>
        <begin position="1"/>
        <end position="261"/>
    </location>
</feature>
<organism evidence="2 3">
    <name type="scientific">Diversispora epigaea</name>
    <dbReference type="NCBI Taxonomy" id="1348612"/>
    <lineage>
        <taxon>Eukaryota</taxon>
        <taxon>Fungi</taxon>
        <taxon>Fungi incertae sedis</taxon>
        <taxon>Mucoromycota</taxon>
        <taxon>Glomeromycotina</taxon>
        <taxon>Glomeromycetes</taxon>
        <taxon>Diversisporales</taxon>
        <taxon>Diversisporaceae</taxon>
        <taxon>Diversispora</taxon>
    </lineage>
</organism>
<evidence type="ECO:0000313" key="3">
    <source>
        <dbReference type="Proteomes" id="UP000266861"/>
    </source>
</evidence>
<evidence type="ECO:0000259" key="1">
    <source>
        <dbReference type="PROSITE" id="PS50011"/>
    </source>
</evidence>